<keyword evidence="3" id="KW-0813">Transport</keyword>
<dbReference type="EMBL" id="JAGGKP010000001">
    <property type="protein sequence ID" value="MBP1935159.1"/>
    <property type="molecule type" value="Genomic_DNA"/>
</dbReference>
<feature type="domain" description="Cation efflux protein cytoplasmic" evidence="9">
    <location>
        <begin position="215"/>
        <end position="290"/>
    </location>
</feature>
<dbReference type="InterPro" id="IPR036837">
    <property type="entry name" value="Cation_efflux_CTD_sf"/>
</dbReference>
<dbReference type="InterPro" id="IPR002524">
    <property type="entry name" value="Cation_efflux"/>
</dbReference>
<accession>A0ABS4GY13</accession>
<evidence type="ECO:0000256" key="4">
    <source>
        <dbReference type="ARBA" id="ARBA00022692"/>
    </source>
</evidence>
<feature type="transmembrane region" description="Helical" evidence="7">
    <location>
        <begin position="110"/>
        <end position="128"/>
    </location>
</feature>
<evidence type="ECO:0000256" key="7">
    <source>
        <dbReference type="SAM" id="Phobius"/>
    </source>
</evidence>
<evidence type="ECO:0000313" key="11">
    <source>
        <dbReference type="Proteomes" id="UP001519273"/>
    </source>
</evidence>
<evidence type="ECO:0000313" key="10">
    <source>
        <dbReference type="EMBL" id="MBP1935159.1"/>
    </source>
</evidence>
<evidence type="ECO:0000256" key="2">
    <source>
        <dbReference type="ARBA" id="ARBA00008114"/>
    </source>
</evidence>
<keyword evidence="4 7" id="KW-0812">Transmembrane</keyword>
<gene>
    <name evidence="10" type="ORF">J2Z20_000020</name>
</gene>
<name>A0ABS4GY13_9BACL</name>
<evidence type="ECO:0000256" key="6">
    <source>
        <dbReference type="ARBA" id="ARBA00023136"/>
    </source>
</evidence>
<comment type="subcellular location">
    <subcellularLocation>
        <location evidence="1">Membrane</location>
        <topology evidence="1">Multi-pass membrane protein</topology>
    </subcellularLocation>
</comment>
<organism evidence="10 11">
    <name type="scientific">Paenibacillus sediminis</name>
    <dbReference type="NCBI Taxonomy" id="664909"/>
    <lineage>
        <taxon>Bacteria</taxon>
        <taxon>Bacillati</taxon>
        <taxon>Bacillota</taxon>
        <taxon>Bacilli</taxon>
        <taxon>Bacillales</taxon>
        <taxon>Paenibacillaceae</taxon>
        <taxon>Paenibacillus</taxon>
    </lineage>
</organism>
<feature type="domain" description="Cation efflux protein transmembrane" evidence="8">
    <location>
        <begin position="18"/>
        <end position="204"/>
    </location>
</feature>
<evidence type="ECO:0000259" key="9">
    <source>
        <dbReference type="Pfam" id="PF16916"/>
    </source>
</evidence>
<dbReference type="Proteomes" id="UP001519273">
    <property type="component" value="Unassembled WGS sequence"/>
</dbReference>
<feature type="transmembrane region" description="Helical" evidence="7">
    <location>
        <begin position="76"/>
        <end position="98"/>
    </location>
</feature>
<dbReference type="Gene3D" id="1.20.1510.10">
    <property type="entry name" value="Cation efflux protein transmembrane domain"/>
    <property type="match status" value="1"/>
</dbReference>
<dbReference type="InterPro" id="IPR058533">
    <property type="entry name" value="Cation_efflux_TM"/>
</dbReference>
<dbReference type="Gene3D" id="3.30.70.1350">
    <property type="entry name" value="Cation efflux protein, cytoplasmic domain"/>
    <property type="match status" value="1"/>
</dbReference>
<sequence>MANEGYIYSNRHEWTQIISKMTFAVFKGIIAYLSNSKALLADALYSASDAANGIAERMPWSGHNKRKVNTNHNSEPIFAVLFSILIMMSGLHVALSAIRGLLQDELPAPKPFALIAVVVSIIANEVLFRYQYHQAMNMGKEKQLLYAKIHRYTLFTSSFVLFGIVGAMIGSILDLPVLFYLDPAAALVASLFIVRNGYRLIESLLYNTHVQKTHDEDTTQYIDTVQRVHGVITVDDLKITEQGQYVTIDLKISVNPRISVLEAHDIATRVKNLLMNRFVHVSDVHVGVLPYHSGYPYKSNYELPDRDTSTILQ</sequence>
<dbReference type="PANTHER" id="PTHR43840">
    <property type="entry name" value="MITOCHONDRIAL METAL TRANSPORTER 1-RELATED"/>
    <property type="match status" value="1"/>
</dbReference>
<dbReference type="InterPro" id="IPR050291">
    <property type="entry name" value="CDF_Transporter"/>
</dbReference>
<reference evidence="10 11" key="1">
    <citation type="submission" date="2021-03" db="EMBL/GenBank/DDBJ databases">
        <title>Genomic Encyclopedia of Type Strains, Phase IV (KMG-IV): sequencing the most valuable type-strain genomes for metagenomic binning, comparative biology and taxonomic classification.</title>
        <authorList>
            <person name="Goeker M."/>
        </authorList>
    </citation>
    <scope>NUCLEOTIDE SEQUENCE [LARGE SCALE GENOMIC DNA]</scope>
    <source>
        <strain evidence="10 11">DSM 23491</strain>
    </source>
</reference>
<dbReference type="Pfam" id="PF01545">
    <property type="entry name" value="Cation_efflux"/>
    <property type="match status" value="1"/>
</dbReference>
<dbReference type="NCBIfam" id="TIGR01297">
    <property type="entry name" value="CDF"/>
    <property type="match status" value="1"/>
</dbReference>
<dbReference type="SUPFAM" id="SSF161111">
    <property type="entry name" value="Cation efflux protein transmembrane domain-like"/>
    <property type="match status" value="1"/>
</dbReference>
<dbReference type="InterPro" id="IPR027470">
    <property type="entry name" value="Cation_efflux_CTD"/>
</dbReference>
<comment type="similarity">
    <text evidence="2">Belongs to the cation diffusion facilitator (CDF) transporter (TC 2.A.4) family.</text>
</comment>
<evidence type="ECO:0000256" key="5">
    <source>
        <dbReference type="ARBA" id="ARBA00022989"/>
    </source>
</evidence>
<feature type="transmembrane region" description="Helical" evidence="7">
    <location>
        <begin position="175"/>
        <end position="194"/>
    </location>
</feature>
<keyword evidence="5 7" id="KW-1133">Transmembrane helix</keyword>
<dbReference type="Pfam" id="PF16916">
    <property type="entry name" value="ZT_dimer"/>
    <property type="match status" value="1"/>
</dbReference>
<evidence type="ECO:0000256" key="3">
    <source>
        <dbReference type="ARBA" id="ARBA00022448"/>
    </source>
</evidence>
<dbReference type="PANTHER" id="PTHR43840:SF15">
    <property type="entry name" value="MITOCHONDRIAL METAL TRANSPORTER 1-RELATED"/>
    <property type="match status" value="1"/>
</dbReference>
<evidence type="ECO:0000259" key="8">
    <source>
        <dbReference type="Pfam" id="PF01545"/>
    </source>
</evidence>
<feature type="transmembrane region" description="Helical" evidence="7">
    <location>
        <begin position="149"/>
        <end position="169"/>
    </location>
</feature>
<protein>
    <submittedName>
        <fullName evidence="10">Cation diffusion facilitator family transporter</fullName>
    </submittedName>
</protein>
<dbReference type="SUPFAM" id="SSF160240">
    <property type="entry name" value="Cation efflux protein cytoplasmic domain-like"/>
    <property type="match status" value="1"/>
</dbReference>
<evidence type="ECO:0000256" key="1">
    <source>
        <dbReference type="ARBA" id="ARBA00004141"/>
    </source>
</evidence>
<dbReference type="InterPro" id="IPR027469">
    <property type="entry name" value="Cation_efflux_TMD_sf"/>
</dbReference>
<proteinExistence type="inferred from homology"/>
<keyword evidence="11" id="KW-1185">Reference proteome</keyword>
<comment type="caution">
    <text evidence="10">The sequence shown here is derived from an EMBL/GenBank/DDBJ whole genome shotgun (WGS) entry which is preliminary data.</text>
</comment>
<keyword evidence="6 7" id="KW-0472">Membrane</keyword>
<dbReference type="RefSeq" id="WP_209844191.1">
    <property type="nucleotide sequence ID" value="NZ_CBCRVE010000001.1"/>
</dbReference>